<feature type="non-terminal residue" evidence="2">
    <location>
        <position position="140"/>
    </location>
</feature>
<reference evidence="2" key="1">
    <citation type="journal article" date="2020" name="Stud. Mycol.">
        <title>101 Dothideomycetes genomes: a test case for predicting lifestyles and emergence of pathogens.</title>
        <authorList>
            <person name="Haridas S."/>
            <person name="Albert R."/>
            <person name="Binder M."/>
            <person name="Bloem J."/>
            <person name="Labutti K."/>
            <person name="Salamov A."/>
            <person name="Andreopoulos B."/>
            <person name="Baker S."/>
            <person name="Barry K."/>
            <person name="Bills G."/>
            <person name="Bluhm B."/>
            <person name="Cannon C."/>
            <person name="Castanera R."/>
            <person name="Culley D."/>
            <person name="Daum C."/>
            <person name="Ezra D."/>
            <person name="Gonzalez J."/>
            <person name="Henrissat B."/>
            <person name="Kuo A."/>
            <person name="Liang C."/>
            <person name="Lipzen A."/>
            <person name="Lutzoni F."/>
            <person name="Magnuson J."/>
            <person name="Mondo S."/>
            <person name="Nolan M."/>
            <person name="Ohm R."/>
            <person name="Pangilinan J."/>
            <person name="Park H.-J."/>
            <person name="Ramirez L."/>
            <person name="Alfaro M."/>
            <person name="Sun H."/>
            <person name="Tritt A."/>
            <person name="Yoshinaga Y."/>
            <person name="Zwiers L.-H."/>
            <person name="Turgeon B."/>
            <person name="Goodwin S."/>
            <person name="Spatafora J."/>
            <person name="Crous P."/>
            <person name="Grigoriev I."/>
        </authorList>
    </citation>
    <scope>NUCLEOTIDE SEQUENCE</scope>
    <source>
        <strain evidence="2">CBS 101060</strain>
    </source>
</reference>
<evidence type="ECO:0000259" key="1">
    <source>
        <dbReference type="PROSITE" id="PS51186"/>
    </source>
</evidence>
<dbReference type="OrthoDB" id="10039976at2759"/>
<organism evidence="2 3">
    <name type="scientific">Patellaria atrata CBS 101060</name>
    <dbReference type="NCBI Taxonomy" id="1346257"/>
    <lineage>
        <taxon>Eukaryota</taxon>
        <taxon>Fungi</taxon>
        <taxon>Dikarya</taxon>
        <taxon>Ascomycota</taxon>
        <taxon>Pezizomycotina</taxon>
        <taxon>Dothideomycetes</taxon>
        <taxon>Dothideomycetes incertae sedis</taxon>
        <taxon>Patellariales</taxon>
        <taxon>Patellariaceae</taxon>
        <taxon>Patellaria</taxon>
    </lineage>
</organism>
<dbReference type="InterPro" id="IPR000182">
    <property type="entry name" value="GNAT_dom"/>
</dbReference>
<dbReference type="Proteomes" id="UP000799429">
    <property type="component" value="Unassembled WGS sequence"/>
</dbReference>
<evidence type="ECO:0000313" key="3">
    <source>
        <dbReference type="Proteomes" id="UP000799429"/>
    </source>
</evidence>
<feature type="domain" description="N-acetyltransferase" evidence="1">
    <location>
        <begin position="1"/>
        <end position="140"/>
    </location>
</feature>
<dbReference type="AlphaFoldDB" id="A0A9P4VQ93"/>
<protein>
    <recommendedName>
        <fullName evidence="1">N-acetyltransferase domain-containing protein</fullName>
    </recommendedName>
</protein>
<sequence>RYIVSNDREFISHKFIQSAFDSPDMYWTRPMSLEDIETMVNNSCTLGVFFRGPSSGSIVSSTQVGMARMLTDYVTFAYLTDVYIDPEHRGRGLAKWLMQCCEQMMDQMPELRRCVLLTKGAERFYEKEMGMEVIGTDKNG</sequence>
<dbReference type="EMBL" id="MU006099">
    <property type="protein sequence ID" value="KAF2837567.1"/>
    <property type="molecule type" value="Genomic_DNA"/>
</dbReference>
<gene>
    <name evidence="2" type="ORF">M501DRAFT_906358</name>
</gene>
<evidence type="ECO:0000313" key="2">
    <source>
        <dbReference type="EMBL" id="KAF2837567.1"/>
    </source>
</evidence>
<dbReference type="InterPro" id="IPR016181">
    <property type="entry name" value="Acyl_CoA_acyltransferase"/>
</dbReference>
<dbReference type="InterPro" id="IPR053144">
    <property type="entry name" value="Acetyltransferase_Butenolide"/>
</dbReference>
<comment type="caution">
    <text evidence="2">The sequence shown here is derived from an EMBL/GenBank/DDBJ whole genome shotgun (WGS) entry which is preliminary data.</text>
</comment>
<dbReference type="PANTHER" id="PTHR43233">
    <property type="entry name" value="FAMILY N-ACETYLTRANSFERASE, PUTATIVE (AFU_ORTHOLOGUE AFUA_6G03350)-RELATED"/>
    <property type="match status" value="1"/>
</dbReference>
<dbReference type="GO" id="GO:0016747">
    <property type="term" value="F:acyltransferase activity, transferring groups other than amino-acyl groups"/>
    <property type="evidence" value="ECO:0007669"/>
    <property type="project" value="InterPro"/>
</dbReference>
<dbReference type="SUPFAM" id="SSF55729">
    <property type="entry name" value="Acyl-CoA N-acyltransferases (Nat)"/>
    <property type="match status" value="1"/>
</dbReference>
<dbReference type="CDD" id="cd04301">
    <property type="entry name" value="NAT_SF"/>
    <property type="match status" value="1"/>
</dbReference>
<dbReference type="PANTHER" id="PTHR43233:SF1">
    <property type="entry name" value="FAMILY N-ACETYLTRANSFERASE, PUTATIVE (AFU_ORTHOLOGUE AFUA_6G03350)-RELATED"/>
    <property type="match status" value="1"/>
</dbReference>
<accession>A0A9P4VQ93</accession>
<dbReference type="Gene3D" id="3.40.630.30">
    <property type="match status" value="1"/>
</dbReference>
<dbReference type="Pfam" id="PF00583">
    <property type="entry name" value="Acetyltransf_1"/>
    <property type="match status" value="1"/>
</dbReference>
<feature type="non-terminal residue" evidence="2">
    <location>
        <position position="1"/>
    </location>
</feature>
<name>A0A9P4VQ93_9PEZI</name>
<keyword evidence="3" id="KW-1185">Reference proteome</keyword>
<proteinExistence type="predicted"/>
<dbReference type="PROSITE" id="PS51186">
    <property type="entry name" value="GNAT"/>
    <property type="match status" value="1"/>
</dbReference>